<gene>
    <name evidence="2" type="ORF">SISSUDRAFT_154242</name>
</gene>
<dbReference type="Proteomes" id="UP000076798">
    <property type="component" value="Unassembled WGS sequence"/>
</dbReference>
<dbReference type="InterPro" id="IPR001810">
    <property type="entry name" value="F-box_dom"/>
</dbReference>
<dbReference type="InterPro" id="IPR036047">
    <property type="entry name" value="F-box-like_dom_sf"/>
</dbReference>
<name>A0A166ARI2_9AGAM</name>
<dbReference type="OrthoDB" id="2269034at2759"/>
<organism evidence="2 3">
    <name type="scientific">Sistotremastrum suecicum HHB10207 ss-3</name>
    <dbReference type="NCBI Taxonomy" id="1314776"/>
    <lineage>
        <taxon>Eukaryota</taxon>
        <taxon>Fungi</taxon>
        <taxon>Dikarya</taxon>
        <taxon>Basidiomycota</taxon>
        <taxon>Agaricomycotina</taxon>
        <taxon>Agaricomycetes</taxon>
        <taxon>Sistotremastrales</taxon>
        <taxon>Sistotremastraceae</taxon>
        <taxon>Sistotremastrum</taxon>
    </lineage>
</organism>
<sequence length="129" mass="14645">MSTAAATESYAPDGLSQFCEHLKTMLASSIHHQTHHIEDPKEITRVAREMFHVVDSEVTQAIQTVKTEFNRRVAVDRLHDELILEILQYCVPTIGKKIPAAYSVCTRWRLIANSSPSLWTKMQLPMAPE</sequence>
<dbReference type="AlphaFoldDB" id="A0A166ARI2"/>
<keyword evidence="3" id="KW-1185">Reference proteome</keyword>
<dbReference type="EMBL" id="KV428134">
    <property type="protein sequence ID" value="KZT35602.1"/>
    <property type="molecule type" value="Genomic_DNA"/>
</dbReference>
<dbReference type="Pfam" id="PF12937">
    <property type="entry name" value="F-box-like"/>
    <property type="match status" value="1"/>
</dbReference>
<dbReference type="Gene3D" id="1.20.1280.50">
    <property type="match status" value="1"/>
</dbReference>
<proteinExistence type="predicted"/>
<feature type="domain" description="F-box" evidence="1">
    <location>
        <begin position="80"/>
        <end position="122"/>
    </location>
</feature>
<accession>A0A166ARI2</accession>
<evidence type="ECO:0000313" key="3">
    <source>
        <dbReference type="Proteomes" id="UP000076798"/>
    </source>
</evidence>
<evidence type="ECO:0000313" key="2">
    <source>
        <dbReference type="EMBL" id="KZT35602.1"/>
    </source>
</evidence>
<dbReference type="SUPFAM" id="SSF81383">
    <property type="entry name" value="F-box domain"/>
    <property type="match status" value="1"/>
</dbReference>
<reference evidence="2 3" key="1">
    <citation type="journal article" date="2016" name="Mol. Biol. Evol.">
        <title>Comparative Genomics of Early-Diverging Mushroom-Forming Fungi Provides Insights into the Origins of Lignocellulose Decay Capabilities.</title>
        <authorList>
            <person name="Nagy L.G."/>
            <person name="Riley R."/>
            <person name="Tritt A."/>
            <person name="Adam C."/>
            <person name="Daum C."/>
            <person name="Floudas D."/>
            <person name="Sun H."/>
            <person name="Yadav J.S."/>
            <person name="Pangilinan J."/>
            <person name="Larsson K.H."/>
            <person name="Matsuura K."/>
            <person name="Barry K."/>
            <person name="Labutti K."/>
            <person name="Kuo R."/>
            <person name="Ohm R.A."/>
            <person name="Bhattacharya S.S."/>
            <person name="Shirouzu T."/>
            <person name="Yoshinaga Y."/>
            <person name="Martin F.M."/>
            <person name="Grigoriev I.V."/>
            <person name="Hibbett D.S."/>
        </authorList>
    </citation>
    <scope>NUCLEOTIDE SEQUENCE [LARGE SCALE GENOMIC DNA]</scope>
    <source>
        <strain evidence="2 3">HHB10207 ss-3</strain>
    </source>
</reference>
<protein>
    <recommendedName>
        <fullName evidence="1">F-box domain-containing protein</fullName>
    </recommendedName>
</protein>
<evidence type="ECO:0000259" key="1">
    <source>
        <dbReference type="Pfam" id="PF12937"/>
    </source>
</evidence>